<dbReference type="PROSITE" id="PS50888">
    <property type="entry name" value="BHLH"/>
    <property type="match status" value="1"/>
</dbReference>
<dbReference type="Gramene" id="KZM94700">
    <property type="protein sequence ID" value="KZM94700"/>
    <property type="gene ID" value="DCAR_017942"/>
</dbReference>
<accession>A0A162A3J2</accession>
<dbReference type="STRING" id="79200.A0A162A3J2"/>
<dbReference type="InterPro" id="IPR036638">
    <property type="entry name" value="HLH_DNA-bd_sf"/>
</dbReference>
<evidence type="ECO:0000256" key="1">
    <source>
        <dbReference type="ARBA" id="ARBA00004123"/>
    </source>
</evidence>
<evidence type="ECO:0000313" key="8">
    <source>
        <dbReference type="Proteomes" id="UP000077755"/>
    </source>
</evidence>
<keyword evidence="8" id="KW-1185">Reference proteome</keyword>
<evidence type="ECO:0000256" key="2">
    <source>
        <dbReference type="ARBA" id="ARBA00023015"/>
    </source>
</evidence>
<dbReference type="KEGG" id="dcr:108221000"/>
<dbReference type="InterPro" id="IPR011598">
    <property type="entry name" value="bHLH_dom"/>
</dbReference>
<keyword evidence="3" id="KW-0804">Transcription</keyword>
<dbReference type="AlphaFoldDB" id="A0A162A3J2"/>
<dbReference type="Proteomes" id="UP000077755">
    <property type="component" value="Chromosome 5"/>
</dbReference>
<name>A0A162A3J2_DAUCS</name>
<keyword evidence="2" id="KW-0805">Transcription regulation</keyword>
<reference evidence="6" key="1">
    <citation type="journal article" date="2016" name="Nat. Genet.">
        <title>A high-quality carrot genome assembly provides new insights into carotenoid accumulation and asterid genome evolution.</title>
        <authorList>
            <person name="Iorizzo M."/>
            <person name="Ellison S."/>
            <person name="Senalik D."/>
            <person name="Zeng P."/>
            <person name="Satapoomin P."/>
            <person name="Huang J."/>
            <person name="Bowman M."/>
            <person name="Iovene M."/>
            <person name="Sanseverino W."/>
            <person name="Cavagnaro P."/>
            <person name="Yildiz M."/>
            <person name="Macko-Podgorni A."/>
            <person name="Moranska E."/>
            <person name="Grzebelus E."/>
            <person name="Grzebelus D."/>
            <person name="Ashrafi H."/>
            <person name="Zheng Z."/>
            <person name="Cheng S."/>
            <person name="Spooner D."/>
            <person name="Van Deynze A."/>
            <person name="Simon P."/>
        </authorList>
    </citation>
    <scope>NUCLEOTIDE SEQUENCE [LARGE SCALE GENOMIC DNA]</scope>
    <source>
        <tissue evidence="6">Leaf</tissue>
    </source>
</reference>
<feature type="domain" description="BHLH" evidence="5">
    <location>
        <begin position="128"/>
        <end position="177"/>
    </location>
</feature>
<gene>
    <name evidence="6" type="ORF">DCAR_017942</name>
    <name evidence="7" type="ORF">DCAR_0520549</name>
</gene>
<sequence length="194" mass="21772">MRGPARQVKVEFLKRWARGLQIYRNRKKNMSLIETKNAIKLSADVAMASTKLHTSQWSRALISSASSSNDTNNTVVHHILGTDKADHVKHYSENLKKSSSRICTVNSKNMVRSKKVLRKSCALVRARKAGVPHRVLAATIARRIVKRTQVLKSLVPGGKSMDDVSILKEALDYILSLQVQVNIMRRVVEMSELA</sequence>
<evidence type="ECO:0000259" key="5">
    <source>
        <dbReference type="PROSITE" id="PS50888"/>
    </source>
</evidence>
<dbReference type="EMBL" id="LNRQ01000005">
    <property type="protein sequence ID" value="KZM94700.1"/>
    <property type="molecule type" value="Genomic_DNA"/>
</dbReference>
<organism evidence="6">
    <name type="scientific">Daucus carota subsp. sativus</name>
    <name type="common">Carrot</name>
    <dbReference type="NCBI Taxonomy" id="79200"/>
    <lineage>
        <taxon>Eukaryota</taxon>
        <taxon>Viridiplantae</taxon>
        <taxon>Streptophyta</taxon>
        <taxon>Embryophyta</taxon>
        <taxon>Tracheophyta</taxon>
        <taxon>Spermatophyta</taxon>
        <taxon>Magnoliopsida</taxon>
        <taxon>eudicotyledons</taxon>
        <taxon>Gunneridae</taxon>
        <taxon>Pentapetalae</taxon>
        <taxon>asterids</taxon>
        <taxon>campanulids</taxon>
        <taxon>Apiales</taxon>
        <taxon>Apiaceae</taxon>
        <taxon>Apioideae</taxon>
        <taxon>Scandiceae</taxon>
        <taxon>Daucinae</taxon>
        <taxon>Daucus</taxon>
        <taxon>Daucus sect. Daucus</taxon>
    </lineage>
</organism>
<dbReference type="InterPro" id="IPR059002">
    <property type="entry name" value="IBH1_N"/>
</dbReference>
<dbReference type="OrthoDB" id="1922093at2759"/>
<dbReference type="GO" id="GO:0046983">
    <property type="term" value="F:protein dimerization activity"/>
    <property type="evidence" value="ECO:0007669"/>
    <property type="project" value="InterPro"/>
</dbReference>
<reference evidence="7" key="2">
    <citation type="submission" date="2022-03" db="EMBL/GenBank/DDBJ databases">
        <title>Draft title - Genomic analysis of global carrot germplasm unveils the trajectory of domestication and the origin of high carotenoid orange carrot.</title>
        <authorList>
            <person name="Iorizzo M."/>
            <person name="Ellison S."/>
            <person name="Senalik D."/>
            <person name="Macko-Podgorni A."/>
            <person name="Grzebelus D."/>
            <person name="Bostan H."/>
            <person name="Rolling W."/>
            <person name="Curaba J."/>
            <person name="Simon P."/>
        </authorList>
    </citation>
    <scope>NUCLEOTIDE SEQUENCE</scope>
    <source>
        <tissue evidence="7">Leaf</tissue>
    </source>
</reference>
<keyword evidence="4" id="KW-0539">Nucleus</keyword>
<proteinExistence type="predicted"/>
<dbReference type="OMA" id="IMRLAMS"/>
<comment type="subcellular location">
    <subcellularLocation>
        <location evidence="1">Nucleus</location>
    </subcellularLocation>
</comment>
<dbReference type="SUPFAM" id="SSF47459">
    <property type="entry name" value="HLH, helix-loop-helix DNA-binding domain"/>
    <property type="match status" value="1"/>
</dbReference>
<dbReference type="EMBL" id="CP093347">
    <property type="protein sequence ID" value="WOH01168.1"/>
    <property type="molecule type" value="Genomic_DNA"/>
</dbReference>
<dbReference type="PANTHER" id="PTHR33124">
    <property type="entry name" value="TRANSCRIPTION FACTOR IBH1-LIKE 1"/>
    <property type="match status" value="1"/>
</dbReference>
<evidence type="ECO:0000313" key="7">
    <source>
        <dbReference type="EMBL" id="WOH01168.1"/>
    </source>
</evidence>
<protein>
    <recommendedName>
        <fullName evidence="5">BHLH domain-containing protein</fullName>
    </recommendedName>
</protein>
<dbReference type="InterPro" id="IPR044660">
    <property type="entry name" value="IBH1-like"/>
</dbReference>
<dbReference type="GO" id="GO:0005634">
    <property type="term" value="C:nucleus"/>
    <property type="evidence" value="ECO:0007669"/>
    <property type="project" value="UniProtKB-SubCell"/>
</dbReference>
<dbReference type="PANTHER" id="PTHR33124:SF5">
    <property type="entry name" value="TRANSCRIPTION FACTOR IBH1-LIKE 1"/>
    <property type="match status" value="1"/>
</dbReference>
<evidence type="ECO:0000256" key="4">
    <source>
        <dbReference type="ARBA" id="ARBA00023242"/>
    </source>
</evidence>
<evidence type="ECO:0000256" key="3">
    <source>
        <dbReference type="ARBA" id="ARBA00023163"/>
    </source>
</evidence>
<dbReference type="Pfam" id="PF26576">
    <property type="entry name" value="IBH1_N"/>
    <property type="match status" value="1"/>
</dbReference>
<evidence type="ECO:0000313" key="6">
    <source>
        <dbReference type="EMBL" id="KZM94700.1"/>
    </source>
</evidence>
<dbReference type="GO" id="GO:0006355">
    <property type="term" value="P:regulation of DNA-templated transcription"/>
    <property type="evidence" value="ECO:0007669"/>
    <property type="project" value="InterPro"/>
</dbReference>